<dbReference type="PROSITE" id="PS00136">
    <property type="entry name" value="SUBTILASE_ASP"/>
    <property type="match status" value="1"/>
</dbReference>
<feature type="domain" description="Peptidase S8/S53" evidence="7">
    <location>
        <begin position="135"/>
        <end position="357"/>
    </location>
</feature>
<dbReference type="Pfam" id="PF05922">
    <property type="entry name" value="Inhibitor_I9"/>
    <property type="match status" value="1"/>
</dbReference>
<comment type="caution">
    <text evidence="9">The sequence shown here is derived from an EMBL/GenBank/DDBJ whole genome shotgun (WGS) entry which is preliminary data.</text>
</comment>
<dbReference type="Pfam" id="PF00082">
    <property type="entry name" value="Peptidase_S8"/>
    <property type="match status" value="1"/>
</dbReference>
<evidence type="ECO:0000256" key="3">
    <source>
        <dbReference type="ARBA" id="ARBA00022801"/>
    </source>
</evidence>
<dbReference type="InterPro" id="IPR023827">
    <property type="entry name" value="Peptidase_S8_Asp-AS"/>
</dbReference>
<dbReference type="InterPro" id="IPR010259">
    <property type="entry name" value="S8pro/Inhibitor_I9"/>
</dbReference>
<organism evidence="9 10">
    <name type="scientific">Rhizocola hellebori</name>
    <dbReference type="NCBI Taxonomy" id="1392758"/>
    <lineage>
        <taxon>Bacteria</taxon>
        <taxon>Bacillati</taxon>
        <taxon>Actinomycetota</taxon>
        <taxon>Actinomycetes</taxon>
        <taxon>Micromonosporales</taxon>
        <taxon>Micromonosporaceae</taxon>
        <taxon>Rhizocola</taxon>
    </lineage>
</organism>
<dbReference type="InterPro" id="IPR015500">
    <property type="entry name" value="Peptidase_S8_subtilisin-rel"/>
</dbReference>
<dbReference type="PROSITE" id="PS51892">
    <property type="entry name" value="SUBTILASE"/>
    <property type="match status" value="1"/>
</dbReference>
<keyword evidence="4 5" id="KW-0720">Serine protease</keyword>
<name>A0A8J3Q8Z0_9ACTN</name>
<evidence type="ECO:0000256" key="5">
    <source>
        <dbReference type="PROSITE-ProRule" id="PRU01240"/>
    </source>
</evidence>
<dbReference type="Proteomes" id="UP000612899">
    <property type="component" value="Unassembled WGS sequence"/>
</dbReference>
<dbReference type="Gene3D" id="3.40.50.200">
    <property type="entry name" value="Peptidase S8/S53 domain"/>
    <property type="match status" value="1"/>
</dbReference>
<dbReference type="InterPro" id="IPR050131">
    <property type="entry name" value="Peptidase_S8_subtilisin-like"/>
</dbReference>
<comment type="similarity">
    <text evidence="1 5 6">Belongs to the peptidase S8 family.</text>
</comment>
<keyword evidence="10" id="KW-1185">Reference proteome</keyword>
<dbReference type="GO" id="GO:0004252">
    <property type="term" value="F:serine-type endopeptidase activity"/>
    <property type="evidence" value="ECO:0007669"/>
    <property type="project" value="UniProtKB-UniRule"/>
</dbReference>
<evidence type="ECO:0000256" key="4">
    <source>
        <dbReference type="ARBA" id="ARBA00022825"/>
    </source>
</evidence>
<dbReference type="CDD" id="cd04077">
    <property type="entry name" value="Peptidases_S8_PCSK9_ProteinaseK_like"/>
    <property type="match status" value="1"/>
</dbReference>
<dbReference type="InterPro" id="IPR037045">
    <property type="entry name" value="S8pro/Inhibitor_I9_sf"/>
</dbReference>
<dbReference type="SUPFAM" id="SSF52743">
    <property type="entry name" value="Subtilisin-like"/>
    <property type="match status" value="1"/>
</dbReference>
<dbReference type="EMBL" id="BONY01000018">
    <property type="protein sequence ID" value="GIH05392.1"/>
    <property type="molecule type" value="Genomic_DNA"/>
</dbReference>
<feature type="active site" description="Charge relay system" evidence="5">
    <location>
        <position position="170"/>
    </location>
</feature>
<keyword evidence="3 5" id="KW-0378">Hydrolase</keyword>
<keyword evidence="2 5" id="KW-0645">Protease</keyword>
<dbReference type="GO" id="GO:0006508">
    <property type="term" value="P:proteolysis"/>
    <property type="evidence" value="ECO:0007669"/>
    <property type="project" value="UniProtKB-KW"/>
</dbReference>
<dbReference type="PROSITE" id="PS00137">
    <property type="entry name" value="SUBTILASE_HIS"/>
    <property type="match status" value="1"/>
</dbReference>
<protein>
    <submittedName>
        <fullName evidence="9">Uncharacterized protein</fullName>
    </submittedName>
</protein>
<dbReference type="PANTHER" id="PTHR43806">
    <property type="entry name" value="PEPTIDASE S8"/>
    <property type="match status" value="1"/>
</dbReference>
<dbReference type="Gene3D" id="3.30.70.80">
    <property type="entry name" value="Peptidase S8 propeptide/proteinase inhibitor I9"/>
    <property type="match status" value="1"/>
</dbReference>
<dbReference type="InterPro" id="IPR036852">
    <property type="entry name" value="Peptidase_S8/S53_dom_sf"/>
</dbReference>
<evidence type="ECO:0000256" key="6">
    <source>
        <dbReference type="RuleBase" id="RU003355"/>
    </source>
</evidence>
<dbReference type="InterPro" id="IPR000209">
    <property type="entry name" value="Peptidase_S8/S53_dom"/>
</dbReference>
<dbReference type="AlphaFoldDB" id="A0A8J3Q8Z0"/>
<evidence type="ECO:0000313" key="9">
    <source>
        <dbReference type="EMBL" id="GIH05392.1"/>
    </source>
</evidence>
<sequence length="631" mass="64948">MALVVGALGAAAQAAPAEGAILGAGAPGVVRDSYIVVLKKGVADTATERVKRVNGKIGHRYSHALRGFEVTLSELEAKRLAADPSVDYVEQNQVVSMAGTQSPVPSWGLDRIDQTNLPLNNSFVYPGTGAGVRAYILDTGIRFSHSDFGGRAVSGFDAIDGGTADDANGHGTHVAGIVGGSSFGVAKGVTLVAVRVLNAAGTGTAAQILQGIDWVTNDHDPGELAVANLSLSGAGTSLNAAVANSIADGITYTVAAGNHGSNACNYSPAGTPAAITVGATNANDARFGNFGSCVDLFAPGSAIVSAWGAGDTDTRALTGTSQAAPHAAGTAALVLAQNPGFNPQQVRDRLVADATNDVVTNAGAGSPNKLLTVRTPGDFSLSVLHPVLGVEPNGSIANEIFIRLVSGSAQPVALSASGLPAGVTAEFAPQTVLSAAWSRLVLRANATPAAGTHTITVTGQGPNGSRSASFQLIVGSNGCPGQVLPNPGFESGEANWQDSTYVIGQRPDARSGTWNALFRGRTSDDYADSLEQKVTLPAGCTSYMLTLWVRVDSSDDRDFNADGMWLDVAGPGELFTSVGFWSNRNRGQGYQPHSVDLSRYAGKTILLRFYAFEDYWATTGFAVDDMALYAY</sequence>
<dbReference type="PROSITE" id="PS00138">
    <property type="entry name" value="SUBTILASE_SER"/>
    <property type="match status" value="1"/>
</dbReference>
<accession>A0A8J3Q8Z0</accession>
<dbReference type="InterPro" id="IPR022398">
    <property type="entry name" value="Peptidase_S8_His-AS"/>
</dbReference>
<dbReference type="SUPFAM" id="SSF54897">
    <property type="entry name" value="Protease propeptides/inhibitors"/>
    <property type="match status" value="1"/>
</dbReference>
<dbReference type="InterPro" id="IPR023828">
    <property type="entry name" value="Peptidase_S8_Ser-AS"/>
</dbReference>
<gene>
    <name evidence="9" type="ORF">Rhe02_34590</name>
</gene>
<feature type="active site" description="Charge relay system" evidence="5">
    <location>
        <position position="321"/>
    </location>
</feature>
<evidence type="ECO:0000259" key="7">
    <source>
        <dbReference type="Pfam" id="PF00082"/>
    </source>
</evidence>
<evidence type="ECO:0000256" key="1">
    <source>
        <dbReference type="ARBA" id="ARBA00011073"/>
    </source>
</evidence>
<dbReference type="Gene3D" id="2.60.120.260">
    <property type="entry name" value="Galactose-binding domain-like"/>
    <property type="match status" value="1"/>
</dbReference>
<evidence type="ECO:0000259" key="8">
    <source>
        <dbReference type="Pfam" id="PF05922"/>
    </source>
</evidence>
<proteinExistence type="inferred from homology"/>
<evidence type="ECO:0000313" key="10">
    <source>
        <dbReference type="Proteomes" id="UP000612899"/>
    </source>
</evidence>
<feature type="domain" description="Inhibitor I9" evidence="8">
    <location>
        <begin position="34"/>
        <end position="97"/>
    </location>
</feature>
<dbReference type="PANTHER" id="PTHR43806:SF11">
    <property type="entry name" value="CEREVISIN-RELATED"/>
    <property type="match status" value="1"/>
</dbReference>
<dbReference type="GO" id="GO:0005615">
    <property type="term" value="C:extracellular space"/>
    <property type="evidence" value="ECO:0007669"/>
    <property type="project" value="TreeGrafter"/>
</dbReference>
<feature type="active site" description="Charge relay system" evidence="5">
    <location>
        <position position="138"/>
    </location>
</feature>
<reference evidence="9" key="1">
    <citation type="submission" date="2021-01" db="EMBL/GenBank/DDBJ databases">
        <title>Whole genome shotgun sequence of Rhizocola hellebori NBRC 109834.</title>
        <authorList>
            <person name="Komaki H."/>
            <person name="Tamura T."/>
        </authorList>
    </citation>
    <scope>NUCLEOTIDE SEQUENCE</scope>
    <source>
        <strain evidence="9">NBRC 109834</strain>
    </source>
</reference>
<evidence type="ECO:0000256" key="2">
    <source>
        <dbReference type="ARBA" id="ARBA00022670"/>
    </source>
</evidence>
<dbReference type="InterPro" id="IPR034193">
    <property type="entry name" value="PCSK9_ProteinaseK-like"/>
</dbReference>
<dbReference type="FunFam" id="3.40.50.200:FF:000014">
    <property type="entry name" value="Proteinase K"/>
    <property type="match status" value="1"/>
</dbReference>
<dbReference type="PRINTS" id="PR00723">
    <property type="entry name" value="SUBTILISIN"/>
</dbReference>